<protein>
    <submittedName>
        <fullName evidence="4">Gas vesicle protein GvpD</fullName>
    </submittedName>
</protein>
<sequence>MKSFLTTGISGLNTLLNGGYPESSSILLEGPPGSGKTTVGVQFLMDGAKQNQPGVYLSFEESPEQIYSNMEAFGWNLREYEEKGLLRIVGVTPEIFYDDLLSTEGIFEHLVEDIGCKRLVLDSLSLLKYLFNEDVMKCRNRIYTFRNILRKKNITALIINEENKTETFEQYVFDGVIKLSHKRLLDDYLQRTLEITKMRGTSFLQGEHIYRFMTGGIHLILKNRMVKNALRTDNIIPTGVPDLDNMLEGGIPKGEVFTLDIDSKSNHKLIVIALIASQLRNNGKVFLQLPDDISYNELALVLEKYNFDLYSLLKERVLVIMDQFNRMIQTEMEPFVVKVDELNEEEYMDYIKDTLFHCLLEQKKINDNWIIIYDINSSLNLRGEKFVKSMLPVVTSLTRSLELTSIRICNTSEIKREIGELTYRKSTGVFKMWSDEKYQYIKLAKSPHGHTTQPYIIEPSNKTPFFVLV</sequence>
<dbReference type="InterPro" id="IPR014774">
    <property type="entry name" value="KaiC-like_dom"/>
</dbReference>
<dbReference type="PRINTS" id="PR01874">
    <property type="entry name" value="DNAREPAIRADA"/>
</dbReference>
<keyword evidence="2" id="KW-0067">ATP-binding</keyword>
<evidence type="ECO:0000256" key="2">
    <source>
        <dbReference type="ARBA" id="ARBA00022840"/>
    </source>
</evidence>
<evidence type="ECO:0000313" key="5">
    <source>
        <dbReference type="Proteomes" id="UP001235343"/>
    </source>
</evidence>
<comment type="caution">
    <text evidence="4">The sequence shown here is derived from an EMBL/GenBank/DDBJ whole genome shotgun (WGS) entry which is preliminary data.</text>
</comment>
<proteinExistence type="predicted"/>
<evidence type="ECO:0000256" key="1">
    <source>
        <dbReference type="ARBA" id="ARBA00022741"/>
    </source>
</evidence>
<gene>
    <name evidence="4" type="primary">gvpD</name>
    <name evidence="4" type="ORF">QQS35_22485</name>
</gene>
<dbReference type="SUPFAM" id="SSF52540">
    <property type="entry name" value="P-loop containing nucleoside triphosphate hydrolases"/>
    <property type="match status" value="1"/>
</dbReference>
<dbReference type="Proteomes" id="UP001235343">
    <property type="component" value="Unassembled WGS sequence"/>
</dbReference>
<keyword evidence="5" id="KW-1185">Reference proteome</keyword>
<dbReference type="Pfam" id="PF06745">
    <property type="entry name" value="ATPase"/>
    <property type="match status" value="2"/>
</dbReference>
<accession>A0ABT7LBG0</accession>
<reference evidence="4 5" key="1">
    <citation type="submission" date="2023-06" db="EMBL/GenBank/DDBJ databases">
        <title>Aquibacillus rhizosphaerae LR5S19.</title>
        <authorList>
            <person name="Sun J.-Q."/>
        </authorList>
    </citation>
    <scope>NUCLEOTIDE SEQUENCE [LARGE SCALE GENOMIC DNA]</scope>
    <source>
        <strain evidence="4 5">LR5S19</strain>
    </source>
</reference>
<dbReference type="InterPro" id="IPR027417">
    <property type="entry name" value="P-loop_NTPase"/>
</dbReference>
<dbReference type="PANTHER" id="PTHR43637">
    <property type="entry name" value="UPF0273 PROTEIN TM_0370"/>
    <property type="match status" value="1"/>
</dbReference>
<dbReference type="Gene3D" id="3.40.50.300">
    <property type="entry name" value="P-loop containing nucleotide triphosphate hydrolases"/>
    <property type="match status" value="2"/>
</dbReference>
<feature type="domain" description="KaiC" evidence="3">
    <location>
        <begin position="3"/>
        <end position="234"/>
    </location>
</feature>
<dbReference type="EMBL" id="JASTZU010000063">
    <property type="protein sequence ID" value="MDL4843209.1"/>
    <property type="molecule type" value="Genomic_DNA"/>
</dbReference>
<dbReference type="InterPro" id="IPR010624">
    <property type="entry name" value="KaiC_dom"/>
</dbReference>
<dbReference type="PANTHER" id="PTHR43637:SF1">
    <property type="entry name" value="UPF0273 PROTEIN TM_0370"/>
    <property type="match status" value="1"/>
</dbReference>
<evidence type="ECO:0000313" key="4">
    <source>
        <dbReference type="EMBL" id="MDL4843209.1"/>
    </source>
</evidence>
<name>A0ABT7LBG0_9BACI</name>
<dbReference type="RefSeq" id="WP_285934507.1">
    <property type="nucleotide sequence ID" value="NZ_JASTZU010000063.1"/>
</dbReference>
<evidence type="ECO:0000259" key="3">
    <source>
        <dbReference type="PROSITE" id="PS51146"/>
    </source>
</evidence>
<organism evidence="4 5">
    <name type="scientific">Aquibacillus rhizosphaerae</name>
    <dbReference type="NCBI Taxonomy" id="3051431"/>
    <lineage>
        <taxon>Bacteria</taxon>
        <taxon>Bacillati</taxon>
        <taxon>Bacillota</taxon>
        <taxon>Bacilli</taxon>
        <taxon>Bacillales</taxon>
        <taxon>Bacillaceae</taxon>
        <taxon>Aquibacillus</taxon>
    </lineage>
</organism>
<dbReference type="PROSITE" id="PS51146">
    <property type="entry name" value="KAIC"/>
    <property type="match status" value="1"/>
</dbReference>
<keyword evidence="1" id="KW-0547">Nucleotide-binding</keyword>